<accession>A0A2N3PQS7</accession>
<evidence type="ECO:0000313" key="2">
    <source>
        <dbReference type="EMBL" id="PKU22760.1"/>
    </source>
</evidence>
<dbReference type="NCBIfam" id="TIGR00149">
    <property type="entry name" value="TIGR00149_YjbQ"/>
    <property type="match status" value="1"/>
</dbReference>
<dbReference type="InterPro" id="IPR035917">
    <property type="entry name" value="YjbQ-like_sf"/>
</dbReference>
<dbReference type="OrthoDB" id="9801725at2"/>
<name>A0A2N3PQS7_9PROT</name>
<dbReference type="EMBL" id="PIUM01000027">
    <property type="protein sequence ID" value="PKU22760.1"/>
    <property type="molecule type" value="Genomic_DNA"/>
</dbReference>
<comment type="caution">
    <text evidence="2">The sequence shown here is derived from an EMBL/GenBank/DDBJ whole genome shotgun (WGS) entry which is preliminary data.</text>
</comment>
<gene>
    <name evidence="2" type="ORF">CWS72_20000</name>
</gene>
<evidence type="ECO:0008006" key="4">
    <source>
        <dbReference type="Google" id="ProtNLM"/>
    </source>
</evidence>
<proteinExistence type="inferred from homology"/>
<evidence type="ECO:0000256" key="1">
    <source>
        <dbReference type="ARBA" id="ARBA00005534"/>
    </source>
</evidence>
<dbReference type="PANTHER" id="PTHR30615:SF8">
    <property type="entry name" value="UPF0047 PROTEIN C4A8.02C"/>
    <property type="match status" value="1"/>
</dbReference>
<keyword evidence="3" id="KW-1185">Reference proteome</keyword>
<protein>
    <recommendedName>
        <fullName evidence="4">Secondary thiamine-phosphate synthase</fullName>
    </recommendedName>
</protein>
<dbReference type="SUPFAM" id="SSF111038">
    <property type="entry name" value="YjbQ-like"/>
    <property type="match status" value="1"/>
</dbReference>
<sequence length="140" mass="15710">MMRQAATTLTFRTSGAGLLEITGPVADWVVAQGMRDGLLTVFVRHTSASLVIQENADPAVRSDLDAFFRRLVPEDPHLYRHQDEGSDDMPAHIRSALTNVDLQIPLLDGRLVLGTWQGIYLFEHRRAAHRRDVVLHLMGE</sequence>
<evidence type="ECO:0000313" key="3">
    <source>
        <dbReference type="Proteomes" id="UP000233293"/>
    </source>
</evidence>
<dbReference type="Pfam" id="PF01894">
    <property type="entry name" value="YjbQ"/>
    <property type="match status" value="1"/>
</dbReference>
<dbReference type="AlphaFoldDB" id="A0A2N3PQS7"/>
<dbReference type="PIRSF" id="PIRSF004681">
    <property type="entry name" value="UCP004681"/>
    <property type="match status" value="1"/>
</dbReference>
<comment type="similarity">
    <text evidence="1">Belongs to the UPF0047 family.</text>
</comment>
<dbReference type="PANTHER" id="PTHR30615">
    <property type="entry name" value="UNCHARACTERIZED PROTEIN YJBQ-RELATED"/>
    <property type="match status" value="1"/>
</dbReference>
<dbReference type="Gene3D" id="2.60.120.460">
    <property type="entry name" value="YjbQ-like"/>
    <property type="match status" value="1"/>
</dbReference>
<dbReference type="Proteomes" id="UP000233293">
    <property type="component" value="Unassembled WGS sequence"/>
</dbReference>
<dbReference type="InterPro" id="IPR001602">
    <property type="entry name" value="UPF0047_YjbQ-like"/>
</dbReference>
<reference evidence="3" key="1">
    <citation type="submission" date="2017-12" db="EMBL/GenBank/DDBJ databases">
        <title>Draft genome sequence of Telmatospirillum siberiense 26-4b1T, an acidotolerant peatland alphaproteobacterium potentially involved in sulfur cycling.</title>
        <authorList>
            <person name="Hausmann B."/>
            <person name="Pjevac P."/>
            <person name="Schreck K."/>
            <person name="Herbold C.W."/>
            <person name="Daims H."/>
            <person name="Wagner M."/>
            <person name="Pester M."/>
            <person name="Loy A."/>
        </authorList>
    </citation>
    <scope>NUCLEOTIDE SEQUENCE [LARGE SCALE GENOMIC DNA]</scope>
    <source>
        <strain evidence="3">26-4b1</strain>
    </source>
</reference>
<organism evidence="2 3">
    <name type="scientific">Telmatospirillum siberiense</name>
    <dbReference type="NCBI Taxonomy" id="382514"/>
    <lineage>
        <taxon>Bacteria</taxon>
        <taxon>Pseudomonadati</taxon>
        <taxon>Pseudomonadota</taxon>
        <taxon>Alphaproteobacteria</taxon>
        <taxon>Rhodospirillales</taxon>
        <taxon>Rhodospirillaceae</taxon>
        <taxon>Telmatospirillum</taxon>
    </lineage>
</organism>